<feature type="transmembrane region" description="Helical" evidence="7">
    <location>
        <begin position="12"/>
        <end position="30"/>
    </location>
</feature>
<dbReference type="SMART" id="SM00448">
    <property type="entry name" value="REC"/>
    <property type="match status" value="1"/>
</dbReference>
<evidence type="ECO:0000313" key="11">
    <source>
        <dbReference type="Proteomes" id="UP000290283"/>
    </source>
</evidence>
<dbReference type="InterPro" id="IPR001789">
    <property type="entry name" value="Sig_transdc_resp-reg_receiver"/>
</dbReference>
<dbReference type="Pfam" id="PF00072">
    <property type="entry name" value="Response_reg"/>
    <property type="match status" value="1"/>
</dbReference>
<keyword evidence="7" id="KW-0812">Transmembrane</keyword>
<evidence type="ECO:0000256" key="7">
    <source>
        <dbReference type="SAM" id="Phobius"/>
    </source>
</evidence>
<dbReference type="SMART" id="SM00388">
    <property type="entry name" value="HisKA"/>
    <property type="match status" value="1"/>
</dbReference>
<evidence type="ECO:0000259" key="8">
    <source>
        <dbReference type="PROSITE" id="PS50109"/>
    </source>
</evidence>
<dbReference type="PROSITE" id="PS50109">
    <property type="entry name" value="HIS_KIN"/>
    <property type="match status" value="1"/>
</dbReference>
<dbReference type="PRINTS" id="PR00344">
    <property type="entry name" value="BCTRLSENSOR"/>
</dbReference>
<evidence type="ECO:0000259" key="9">
    <source>
        <dbReference type="PROSITE" id="PS50110"/>
    </source>
</evidence>
<dbReference type="InterPro" id="IPR003594">
    <property type="entry name" value="HATPase_dom"/>
</dbReference>
<evidence type="ECO:0000256" key="3">
    <source>
        <dbReference type="ARBA" id="ARBA00022553"/>
    </source>
</evidence>
<dbReference type="AlphaFoldDB" id="A0A4Q1K171"/>
<evidence type="ECO:0000256" key="6">
    <source>
        <dbReference type="PROSITE-ProRule" id="PRU00169"/>
    </source>
</evidence>
<dbReference type="GO" id="GO:0009927">
    <property type="term" value="F:histidine phosphotransfer kinase activity"/>
    <property type="evidence" value="ECO:0007669"/>
    <property type="project" value="TreeGrafter"/>
</dbReference>
<proteinExistence type="predicted"/>
<comment type="caution">
    <text evidence="10">The sequence shown here is derived from an EMBL/GenBank/DDBJ whole genome shotgun (WGS) entry which is preliminary data.</text>
</comment>
<dbReference type="PANTHER" id="PTHR43047:SF62">
    <property type="entry name" value="SENSOR HISTIDINE KINASE DPIB"/>
    <property type="match status" value="1"/>
</dbReference>
<keyword evidence="4" id="KW-0808">Transferase</keyword>
<gene>
    <name evidence="10" type="ORF">EQG63_08605</name>
</gene>
<keyword evidence="3 6" id="KW-0597">Phosphoprotein</keyword>
<dbReference type="GO" id="GO:0000155">
    <property type="term" value="F:phosphorelay sensor kinase activity"/>
    <property type="evidence" value="ECO:0007669"/>
    <property type="project" value="InterPro"/>
</dbReference>
<keyword evidence="7" id="KW-1133">Transmembrane helix</keyword>
<dbReference type="CDD" id="cd00156">
    <property type="entry name" value="REC"/>
    <property type="match status" value="1"/>
</dbReference>
<feature type="modified residue" description="4-aspartylphosphate" evidence="6">
    <location>
        <position position="639"/>
    </location>
</feature>
<dbReference type="Gene3D" id="3.30.565.10">
    <property type="entry name" value="Histidine kinase-like ATPase, C-terminal domain"/>
    <property type="match status" value="1"/>
</dbReference>
<dbReference type="GO" id="GO:0005886">
    <property type="term" value="C:plasma membrane"/>
    <property type="evidence" value="ECO:0007669"/>
    <property type="project" value="TreeGrafter"/>
</dbReference>
<protein>
    <recommendedName>
        <fullName evidence="2">histidine kinase</fullName>
        <ecNumber evidence="2">2.7.13.3</ecNumber>
    </recommendedName>
</protein>
<feature type="domain" description="Histidine kinase" evidence="8">
    <location>
        <begin position="348"/>
        <end position="568"/>
    </location>
</feature>
<dbReference type="Gene3D" id="3.40.50.2300">
    <property type="match status" value="1"/>
</dbReference>
<keyword evidence="11" id="KW-1185">Reference proteome</keyword>
<evidence type="ECO:0000256" key="5">
    <source>
        <dbReference type="ARBA" id="ARBA00022777"/>
    </source>
</evidence>
<keyword evidence="5 10" id="KW-0418">Kinase</keyword>
<accession>A0A4Q1K171</accession>
<dbReference type="InterPro" id="IPR036097">
    <property type="entry name" value="HisK_dim/P_sf"/>
</dbReference>
<evidence type="ECO:0000256" key="1">
    <source>
        <dbReference type="ARBA" id="ARBA00000085"/>
    </source>
</evidence>
<dbReference type="InterPro" id="IPR004358">
    <property type="entry name" value="Sig_transdc_His_kin-like_C"/>
</dbReference>
<dbReference type="SUPFAM" id="SSF55874">
    <property type="entry name" value="ATPase domain of HSP90 chaperone/DNA topoisomerase II/histidine kinase"/>
    <property type="match status" value="1"/>
</dbReference>
<dbReference type="SUPFAM" id="SSF52172">
    <property type="entry name" value="CheY-like"/>
    <property type="match status" value="1"/>
</dbReference>
<dbReference type="InterPro" id="IPR036890">
    <property type="entry name" value="HATPase_C_sf"/>
</dbReference>
<dbReference type="Proteomes" id="UP000290283">
    <property type="component" value="Unassembled WGS sequence"/>
</dbReference>
<evidence type="ECO:0000256" key="2">
    <source>
        <dbReference type="ARBA" id="ARBA00012438"/>
    </source>
</evidence>
<sequence>MPFSYKKRKQTHLTLFVVLIIIQILLFYFWKTNHTNQNDITTAFENLNQPNKALFFSNEANKYYFEAQSNFEDYLNSNSANSFQAYQKGIQKMTIYLDSLYLLNNKKADFKEIISSKKRTEGDVVTLKKQLDSLIILGHQSAKLISKNSLQFKNYDATNVLKSVRIDTIRTYEKAKKKGVFGRLSDAISNKKESEKEILKIFYVITYEKANKQKSLESPFKYDLNDTDNTSHYDLNKIKNVYVNLKLKGEDLLSINKRILNKSQDLIKLYSQSAQEIENTKYQNVVRTYFDVNKRQNDFIFYLLLATSFFTILLLYYTYNAMQNEEKINMAKLQTEKDLDFKNRIIGMLSHEMRAPLSILSTVTSEIKKRNNDQTLKQYTNTLHFTSKSLQITVNQILDFFKRENSELILYPSMFNLKAEIDAIIDSLKPLSETKKIDLIANINPKLDRLVWADSTKIHQIFYNIIGNALKFTEKGSVTISANLTEENAKLKLEISIKDTGIGIPPEDLKHIFDKYYQSHHSSSKVSLGIGLGLNLCKEIVTLHQGTIEVKSQKNEGTEVLFHLLLDQPNVNIHSAKKQLISQYKDQNIKVALVDDDLFILSIMKKLMDKVHFTLLDFNTVQDIKNYLAQNKVDIIITDLNISTDSGLTLAKEIKTTSNINQQVPIIAITGNNYINNTEANPEFTDELLIKPIHEEELYSKIVKVLTKKTSS</sequence>
<name>A0A4Q1K171_9FLAO</name>
<dbReference type="OrthoDB" id="9815750at2"/>
<feature type="domain" description="Response regulatory" evidence="9">
    <location>
        <begin position="590"/>
        <end position="706"/>
    </location>
</feature>
<dbReference type="CDD" id="cd00082">
    <property type="entry name" value="HisKA"/>
    <property type="match status" value="1"/>
</dbReference>
<dbReference type="SMART" id="SM00387">
    <property type="entry name" value="HATPase_c"/>
    <property type="match status" value="1"/>
</dbReference>
<keyword evidence="7" id="KW-0472">Membrane</keyword>
<dbReference type="EC" id="2.7.13.3" evidence="2"/>
<dbReference type="Pfam" id="PF02518">
    <property type="entry name" value="HATPase_c"/>
    <property type="match status" value="1"/>
</dbReference>
<evidence type="ECO:0000313" key="10">
    <source>
        <dbReference type="EMBL" id="RXR18321.1"/>
    </source>
</evidence>
<dbReference type="PROSITE" id="PS50110">
    <property type="entry name" value="RESPONSE_REGULATORY"/>
    <property type="match status" value="1"/>
</dbReference>
<dbReference type="Pfam" id="PF00512">
    <property type="entry name" value="HisKA"/>
    <property type="match status" value="1"/>
</dbReference>
<organism evidence="10 11">
    <name type="scientific">Flavobacterium amnicola</name>
    <dbReference type="NCBI Taxonomy" id="2506422"/>
    <lineage>
        <taxon>Bacteria</taxon>
        <taxon>Pseudomonadati</taxon>
        <taxon>Bacteroidota</taxon>
        <taxon>Flavobacteriia</taxon>
        <taxon>Flavobacteriales</taxon>
        <taxon>Flavobacteriaceae</taxon>
        <taxon>Flavobacterium</taxon>
    </lineage>
</organism>
<dbReference type="FunFam" id="3.30.565.10:FF:000010">
    <property type="entry name" value="Sensor histidine kinase RcsC"/>
    <property type="match status" value="1"/>
</dbReference>
<dbReference type="InterPro" id="IPR003661">
    <property type="entry name" value="HisK_dim/P_dom"/>
</dbReference>
<feature type="transmembrane region" description="Helical" evidence="7">
    <location>
        <begin position="299"/>
        <end position="319"/>
    </location>
</feature>
<reference evidence="11" key="1">
    <citation type="submission" date="2019-01" db="EMBL/GenBank/DDBJ databases">
        <title>Cytophagaceae bacterium strain CAR-16.</title>
        <authorList>
            <person name="Chen W.-M."/>
        </authorList>
    </citation>
    <scope>NUCLEOTIDE SEQUENCE [LARGE SCALE GENOMIC DNA]</scope>
    <source>
        <strain evidence="11">LLJ-11</strain>
    </source>
</reference>
<dbReference type="Gene3D" id="1.10.287.130">
    <property type="match status" value="1"/>
</dbReference>
<dbReference type="InterPro" id="IPR011006">
    <property type="entry name" value="CheY-like_superfamily"/>
</dbReference>
<comment type="catalytic activity">
    <reaction evidence="1">
        <text>ATP + protein L-histidine = ADP + protein N-phospho-L-histidine.</text>
        <dbReference type="EC" id="2.7.13.3"/>
    </reaction>
</comment>
<dbReference type="EMBL" id="SBKO01000003">
    <property type="protein sequence ID" value="RXR18321.1"/>
    <property type="molecule type" value="Genomic_DNA"/>
</dbReference>
<dbReference type="InterPro" id="IPR005467">
    <property type="entry name" value="His_kinase_dom"/>
</dbReference>
<dbReference type="SUPFAM" id="SSF47384">
    <property type="entry name" value="Homodimeric domain of signal transducing histidine kinase"/>
    <property type="match status" value="1"/>
</dbReference>
<dbReference type="PANTHER" id="PTHR43047">
    <property type="entry name" value="TWO-COMPONENT HISTIDINE PROTEIN KINASE"/>
    <property type="match status" value="1"/>
</dbReference>
<evidence type="ECO:0000256" key="4">
    <source>
        <dbReference type="ARBA" id="ARBA00022679"/>
    </source>
</evidence>